<dbReference type="InParanoid" id="A0A0C3H5R4"/>
<evidence type="ECO:0000313" key="2">
    <source>
        <dbReference type="EMBL" id="KIM97796.1"/>
    </source>
</evidence>
<evidence type="ECO:0000256" key="1">
    <source>
        <dbReference type="SAM" id="MobiDB-lite"/>
    </source>
</evidence>
<feature type="compositionally biased region" description="Polar residues" evidence="1">
    <location>
        <begin position="585"/>
        <end position="601"/>
    </location>
</feature>
<proteinExistence type="predicted"/>
<feature type="region of interest" description="Disordered" evidence="1">
    <location>
        <begin position="203"/>
        <end position="244"/>
    </location>
</feature>
<gene>
    <name evidence="2" type="ORF">OIDMADRAFT_182168</name>
</gene>
<dbReference type="AlphaFoldDB" id="A0A0C3H5R4"/>
<feature type="compositionally biased region" description="Polar residues" evidence="1">
    <location>
        <begin position="816"/>
        <end position="826"/>
    </location>
</feature>
<protein>
    <submittedName>
        <fullName evidence="2">Uncharacterized protein</fullName>
    </submittedName>
</protein>
<reference evidence="3" key="2">
    <citation type="submission" date="2015-01" db="EMBL/GenBank/DDBJ databases">
        <title>Evolutionary Origins and Diversification of the Mycorrhizal Mutualists.</title>
        <authorList>
            <consortium name="DOE Joint Genome Institute"/>
            <consortium name="Mycorrhizal Genomics Consortium"/>
            <person name="Kohler A."/>
            <person name="Kuo A."/>
            <person name="Nagy L.G."/>
            <person name="Floudas D."/>
            <person name="Copeland A."/>
            <person name="Barry K.W."/>
            <person name="Cichocki N."/>
            <person name="Veneault-Fourrey C."/>
            <person name="LaButti K."/>
            <person name="Lindquist E.A."/>
            <person name="Lipzen A."/>
            <person name="Lundell T."/>
            <person name="Morin E."/>
            <person name="Murat C."/>
            <person name="Riley R."/>
            <person name="Ohm R."/>
            <person name="Sun H."/>
            <person name="Tunlid A."/>
            <person name="Henrissat B."/>
            <person name="Grigoriev I.V."/>
            <person name="Hibbett D.S."/>
            <person name="Martin F."/>
        </authorList>
    </citation>
    <scope>NUCLEOTIDE SEQUENCE [LARGE SCALE GENOMIC DNA]</scope>
    <source>
        <strain evidence="3">Zn</strain>
    </source>
</reference>
<reference evidence="2 3" key="1">
    <citation type="submission" date="2014-04" db="EMBL/GenBank/DDBJ databases">
        <authorList>
            <consortium name="DOE Joint Genome Institute"/>
            <person name="Kuo A."/>
            <person name="Martino E."/>
            <person name="Perotto S."/>
            <person name="Kohler A."/>
            <person name="Nagy L.G."/>
            <person name="Floudas D."/>
            <person name="Copeland A."/>
            <person name="Barry K.W."/>
            <person name="Cichocki N."/>
            <person name="Veneault-Fourrey C."/>
            <person name="LaButti K."/>
            <person name="Lindquist E.A."/>
            <person name="Lipzen A."/>
            <person name="Lundell T."/>
            <person name="Morin E."/>
            <person name="Murat C."/>
            <person name="Sun H."/>
            <person name="Tunlid A."/>
            <person name="Henrissat B."/>
            <person name="Grigoriev I.V."/>
            <person name="Hibbett D.S."/>
            <person name="Martin F."/>
            <person name="Nordberg H.P."/>
            <person name="Cantor M.N."/>
            <person name="Hua S.X."/>
        </authorList>
    </citation>
    <scope>NUCLEOTIDE SEQUENCE [LARGE SCALE GENOMIC DNA]</scope>
    <source>
        <strain evidence="2 3">Zn</strain>
    </source>
</reference>
<feature type="region of interest" description="Disordered" evidence="1">
    <location>
        <begin position="811"/>
        <end position="859"/>
    </location>
</feature>
<dbReference type="OrthoDB" id="3503638at2759"/>
<feature type="region of interest" description="Disordered" evidence="1">
    <location>
        <begin position="585"/>
        <end position="604"/>
    </location>
</feature>
<feature type="compositionally biased region" description="Polar residues" evidence="1">
    <location>
        <begin position="319"/>
        <end position="333"/>
    </location>
</feature>
<feature type="region of interest" description="Disordered" evidence="1">
    <location>
        <begin position="319"/>
        <end position="425"/>
    </location>
</feature>
<dbReference type="HOGENOM" id="CLU_279406_0_0_1"/>
<organism evidence="2 3">
    <name type="scientific">Oidiodendron maius (strain Zn)</name>
    <dbReference type="NCBI Taxonomy" id="913774"/>
    <lineage>
        <taxon>Eukaryota</taxon>
        <taxon>Fungi</taxon>
        <taxon>Dikarya</taxon>
        <taxon>Ascomycota</taxon>
        <taxon>Pezizomycotina</taxon>
        <taxon>Leotiomycetes</taxon>
        <taxon>Leotiomycetes incertae sedis</taxon>
        <taxon>Myxotrichaceae</taxon>
        <taxon>Oidiodendron</taxon>
    </lineage>
</organism>
<feature type="compositionally biased region" description="Basic and acidic residues" evidence="1">
    <location>
        <begin position="289"/>
        <end position="302"/>
    </location>
</feature>
<feature type="region of interest" description="Disordered" evidence="1">
    <location>
        <begin position="263"/>
        <end position="304"/>
    </location>
</feature>
<feature type="compositionally biased region" description="Polar residues" evidence="1">
    <location>
        <begin position="840"/>
        <end position="849"/>
    </location>
</feature>
<keyword evidence="3" id="KW-1185">Reference proteome</keyword>
<dbReference type="EMBL" id="KN832881">
    <property type="protein sequence ID" value="KIM97796.1"/>
    <property type="molecule type" value="Genomic_DNA"/>
</dbReference>
<sequence>MLNDVYGELVSIHRSRRSALNTFSRSPDKQAVVPTDPELAAICRAHVSFLRPGREGRKVFKTLDQTWLQQSQSSVWPLGAIERIYRYIHTHNLYQISSIHDAHLMEVGKAFQSAANLPAVPQILEEIAQKCFSLLLPAIKTWQSEGLIIPGNNNALVKCPLFQSLWGHAIQLHRKRKQSSVSKGKVSAVSAVDKAKAYPKSVTLSNDISPENKYPKKRCSETPQSPPTSHRVKRPRKYSYEEDAEGDTEDCIIVSVPQTINKGRRGQSCKKYDSEDATALDTAPLVPKTEIEHSEDHSDSESHSVISALGNSYALSTTESSVSNLNQSGSHQALPTEEPEPRQALGHRPEVKDSSELYVSPSPQQTVDGHVQIDCPLQGHPSAFPPAPSEGIRLVSSKASKEDDARHPLGPLSPRSPEASSTSNPSAIYEVSCLRGESESANPCPSPPCSNETSGDAENITSCLSHKANCESGQSLPRTSCQEQDKIAPIGATASAGISPLLDNTLGGHSGTISFDPLASTTASSTAPLSLKPTFLEAVAPPHALSRVNDGSNSLLKTIASKALATAIEGHGSLQADHISNPVVENQTPHKFSAPQGQGLPNKTRPLRISQLLSPESPKLSISTAAINSTTTQSPPHSSQDSSPNATYLLSSRVISHPIENPYRPPPVSFTGSNHMNSELPPAQLKCLTSTFDKIARISIETPKSPDKRASLRFFPIRAIMSCELRLFFKWYSHTSSSDGQCLLRFELVDVTCQSEKGFIISENQPDSFRLLKQYIWDMFWTESHIRGPLEVFTVTIEPYLPLLNNISRPEDSIPSPDSATNQSSPRAHANEAKHPSQPPVSNFPTVVAQSLPPPRTSAEKMTLRMRAERTNVRLFADEIAGNGTTLRTDPLTGCGAVVDMRSGVGRLIIWGNDKIQINTISTDPQYTGYPYLDIRIPDGCICEVHGYTAILLYYHFATMSTSCAAPVKATTLNLRDQAASTPKQINVPCPPLQATATEILIRIQLTPSGKLSPPYHKDVMCPKVSTTEFFAWFYNEVNRTGVPFVNSHSDEPGPVQLNQLAFILKDAMPNPITNFLTRGDEGHFIYMRKYIKDQYEKARVFCPGLREFVVVVKVPGTSNIDMSDEEW</sequence>
<evidence type="ECO:0000313" key="3">
    <source>
        <dbReference type="Proteomes" id="UP000054321"/>
    </source>
</evidence>
<accession>A0A0C3H5R4</accession>
<name>A0A0C3H5R4_OIDMZ</name>
<dbReference type="Proteomes" id="UP000054321">
    <property type="component" value="Unassembled WGS sequence"/>
</dbReference>